<keyword evidence="1" id="KW-0677">Repeat</keyword>
<feature type="compositionally biased region" description="Polar residues" evidence="2">
    <location>
        <begin position="111"/>
        <end position="120"/>
    </location>
</feature>
<dbReference type="Pfam" id="PF24883">
    <property type="entry name" value="NPHP3_N"/>
    <property type="match status" value="1"/>
</dbReference>
<dbReference type="AlphaFoldDB" id="A0AAD7IHR6"/>
<evidence type="ECO:0000256" key="1">
    <source>
        <dbReference type="ARBA" id="ARBA00022737"/>
    </source>
</evidence>
<organism evidence="4 5">
    <name type="scientific">Mycena metata</name>
    <dbReference type="NCBI Taxonomy" id="1033252"/>
    <lineage>
        <taxon>Eukaryota</taxon>
        <taxon>Fungi</taxon>
        <taxon>Dikarya</taxon>
        <taxon>Basidiomycota</taxon>
        <taxon>Agaricomycotina</taxon>
        <taxon>Agaricomycetes</taxon>
        <taxon>Agaricomycetidae</taxon>
        <taxon>Agaricales</taxon>
        <taxon>Marasmiineae</taxon>
        <taxon>Mycenaceae</taxon>
        <taxon>Mycena</taxon>
    </lineage>
</organism>
<feature type="compositionally biased region" description="Gly residues" evidence="2">
    <location>
        <begin position="18"/>
        <end position="40"/>
    </location>
</feature>
<gene>
    <name evidence="4" type="ORF">B0H16DRAFT_1860781</name>
</gene>
<keyword evidence="5" id="KW-1185">Reference proteome</keyword>
<accession>A0AAD7IHR6</accession>
<dbReference type="PANTHER" id="PTHR10039:SF17">
    <property type="entry name" value="FUNGAL STAND N-TERMINAL GOODBYE DOMAIN-CONTAINING PROTEIN-RELATED"/>
    <property type="match status" value="1"/>
</dbReference>
<dbReference type="SUPFAM" id="SSF52540">
    <property type="entry name" value="P-loop containing nucleoside triphosphate hydrolases"/>
    <property type="match status" value="1"/>
</dbReference>
<name>A0AAD7IHR6_9AGAR</name>
<sequence length="689" mass="76546">MNMFPVSGTDRPLVLNGGVGGNGGNATGTGGVGGAGGNGEGPQLTVEATENLFVDVRGDLHFSTVTPWDRLRASPQRVSGAVSSRRIPDASLGPNHPRRSSNSHNSIASSMATGGQNTRTEGSRTEAMGNYPHSNISDRLPFLIEPDPRPFLLKNSTPDLLEHPLLDFDTTFTVEDRVRNNNHPYPEYSQSGPVYAGAFIHAQNVHPSGETGINILHRSVSVDALHDSVDSFPQPKCHPETRQKLLDKLWTHVTALEHPNQIVWLYGPAGAGKSAMMWSLCERLEKSERLGGTFFFKRGHPTRGNARALFSTIAYRLALRIPWLKAPITGAVEHDPSLVTGTPEIQFWRLILGPCQSAPSKKNPAIIIIDGLDECDDLQMQQEILRVLQNFLPQYSSLLRIVVASRPEAHIRQITQGAYHGLGGGAYQGLNVEQSFVDVRKYLLDEFARIHRTHPETMTSISLPWPSHEDVETLVWKSSGHFIYPSTIIKFVDDHNYRPTKRLAAVLGNLDNVDFESPFGALDQIYTQILRSVPKNPRLLDILCFVSYFPHQCSSNEIDKVFELESGDTELALRGLHSLVAFDQATAVLGWHHASFGDFLQSSERAGSFYVGALSATDHVVRYVLKALSRENEFGPVAWKLRGWICYIILLPPSSELLSLIRQMNPVFVLEYSMNDITELIAWFRLLWI</sequence>
<feature type="region of interest" description="Disordered" evidence="2">
    <location>
        <begin position="73"/>
        <end position="135"/>
    </location>
</feature>
<evidence type="ECO:0000313" key="4">
    <source>
        <dbReference type="EMBL" id="KAJ7742531.1"/>
    </source>
</evidence>
<evidence type="ECO:0000256" key="2">
    <source>
        <dbReference type="SAM" id="MobiDB-lite"/>
    </source>
</evidence>
<dbReference type="EMBL" id="JARKIB010000094">
    <property type="protein sequence ID" value="KAJ7742531.1"/>
    <property type="molecule type" value="Genomic_DNA"/>
</dbReference>
<evidence type="ECO:0000313" key="5">
    <source>
        <dbReference type="Proteomes" id="UP001215598"/>
    </source>
</evidence>
<dbReference type="PANTHER" id="PTHR10039">
    <property type="entry name" value="AMELOGENIN"/>
    <property type="match status" value="1"/>
</dbReference>
<dbReference type="Gene3D" id="3.40.50.300">
    <property type="entry name" value="P-loop containing nucleotide triphosphate hydrolases"/>
    <property type="match status" value="1"/>
</dbReference>
<evidence type="ECO:0000259" key="3">
    <source>
        <dbReference type="Pfam" id="PF24883"/>
    </source>
</evidence>
<feature type="domain" description="Nephrocystin 3-like N-terminal" evidence="3">
    <location>
        <begin position="257"/>
        <end position="406"/>
    </location>
</feature>
<comment type="caution">
    <text evidence="4">The sequence shown here is derived from an EMBL/GenBank/DDBJ whole genome shotgun (WGS) entry which is preliminary data.</text>
</comment>
<protein>
    <recommendedName>
        <fullName evidence="3">Nephrocystin 3-like N-terminal domain-containing protein</fullName>
    </recommendedName>
</protein>
<proteinExistence type="predicted"/>
<dbReference type="Proteomes" id="UP001215598">
    <property type="component" value="Unassembled WGS sequence"/>
</dbReference>
<reference evidence="4" key="1">
    <citation type="submission" date="2023-03" db="EMBL/GenBank/DDBJ databases">
        <title>Massive genome expansion in bonnet fungi (Mycena s.s.) driven by repeated elements and novel gene families across ecological guilds.</title>
        <authorList>
            <consortium name="Lawrence Berkeley National Laboratory"/>
            <person name="Harder C.B."/>
            <person name="Miyauchi S."/>
            <person name="Viragh M."/>
            <person name="Kuo A."/>
            <person name="Thoen E."/>
            <person name="Andreopoulos B."/>
            <person name="Lu D."/>
            <person name="Skrede I."/>
            <person name="Drula E."/>
            <person name="Henrissat B."/>
            <person name="Morin E."/>
            <person name="Kohler A."/>
            <person name="Barry K."/>
            <person name="LaButti K."/>
            <person name="Morin E."/>
            <person name="Salamov A."/>
            <person name="Lipzen A."/>
            <person name="Mereny Z."/>
            <person name="Hegedus B."/>
            <person name="Baldrian P."/>
            <person name="Stursova M."/>
            <person name="Weitz H."/>
            <person name="Taylor A."/>
            <person name="Grigoriev I.V."/>
            <person name="Nagy L.G."/>
            <person name="Martin F."/>
            <person name="Kauserud H."/>
        </authorList>
    </citation>
    <scope>NUCLEOTIDE SEQUENCE</scope>
    <source>
        <strain evidence="4">CBHHK182m</strain>
    </source>
</reference>
<feature type="region of interest" description="Disordered" evidence="2">
    <location>
        <begin position="18"/>
        <end position="42"/>
    </location>
</feature>
<dbReference type="InterPro" id="IPR056884">
    <property type="entry name" value="NPHP3-like_N"/>
</dbReference>
<dbReference type="InterPro" id="IPR027417">
    <property type="entry name" value="P-loop_NTPase"/>
</dbReference>